<feature type="non-terminal residue" evidence="1">
    <location>
        <position position="109"/>
    </location>
</feature>
<dbReference type="EMBL" id="GDQN01007287">
    <property type="protein sequence ID" value="JAT83767.1"/>
    <property type="molecule type" value="Transcribed_RNA"/>
</dbReference>
<accession>A0A1E1WA22</accession>
<proteinExistence type="predicted"/>
<dbReference type="AlphaFoldDB" id="A0A1E1WA22"/>
<reference evidence="1" key="1">
    <citation type="submission" date="2015-09" db="EMBL/GenBank/DDBJ databases">
        <title>De novo assembly of Pectinophora gossypiella (Pink Bollworm) gut transcriptome.</title>
        <authorList>
            <person name="Tassone E.E."/>
        </authorList>
    </citation>
    <scope>NUCLEOTIDE SEQUENCE</scope>
</reference>
<name>A0A1E1WA22_PECGO</name>
<evidence type="ECO:0000313" key="1">
    <source>
        <dbReference type="EMBL" id="JAT83767.1"/>
    </source>
</evidence>
<gene>
    <name evidence="1" type="ORF">g.11665</name>
</gene>
<protein>
    <submittedName>
        <fullName evidence="1">Uncharacterized protein</fullName>
    </submittedName>
</protein>
<organism evidence="1">
    <name type="scientific">Pectinophora gossypiella</name>
    <name type="common">Cotton pink bollworm</name>
    <name type="synonym">Depressaria gossypiella</name>
    <dbReference type="NCBI Taxonomy" id="13191"/>
    <lineage>
        <taxon>Eukaryota</taxon>
        <taxon>Metazoa</taxon>
        <taxon>Ecdysozoa</taxon>
        <taxon>Arthropoda</taxon>
        <taxon>Hexapoda</taxon>
        <taxon>Insecta</taxon>
        <taxon>Pterygota</taxon>
        <taxon>Neoptera</taxon>
        <taxon>Endopterygota</taxon>
        <taxon>Lepidoptera</taxon>
        <taxon>Glossata</taxon>
        <taxon>Ditrysia</taxon>
        <taxon>Gelechioidea</taxon>
        <taxon>Gelechiidae</taxon>
        <taxon>Apatetrinae</taxon>
        <taxon>Pectinophora</taxon>
    </lineage>
</organism>
<sequence>MRCCQMWLNPYPRGLGYDVSSTQTPPYKVRSSRNLVYVKLTWRQRQAQLCHTSIPPMQGLHHNRARRESYPDLRPINAANAIYVDRNRAAIGRSSQYNSYCVRFPCREG</sequence>